<dbReference type="PANTHER" id="PTHR37805">
    <property type="entry name" value="CYTOPLASMIC PROTEIN-RELATED"/>
    <property type="match status" value="1"/>
</dbReference>
<dbReference type="KEGG" id="asem:NNL22_12015"/>
<sequence length="157" mass="18173">MTNNDILRRLRFILDLNEPKIVAIFALAEHKVTGNQVTRWLKKEDDPAYIECTDLELATFLNGLITDKRGKKDGPTPAPEKRLNNNIILRKLKIAFNLQSDDILAIMDLANLRLSSHELSAFFRKPGHQHYRDCLDQIMRNFLMGLQLKYRPDAQSK</sequence>
<dbReference type="Proteomes" id="UP001164472">
    <property type="component" value="Chromosome"/>
</dbReference>
<evidence type="ECO:0000313" key="1">
    <source>
        <dbReference type="EMBL" id="UZW76846.1"/>
    </source>
</evidence>
<name>A0A9E8HPR9_9ALTE</name>
<organism evidence="1 2">
    <name type="scientific">Alkalimarinus sediminis</name>
    <dbReference type="NCBI Taxonomy" id="1632866"/>
    <lineage>
        <taxon>Bacteria</taxon>
        <taxon>Pseudomonadati</taxon>
        <taxon>Pseudomonadota</taxon>
        <taxon>Gammaproteobacteria</taxon>
        <taxon>Alteromonadales</taxon>
        <taxon>Alteromonadaceae</taxon>
        <taxon>Alkalimarinus</taxon>
    </lineage>
</organism>
<dbReference type="PANTHER" id="PTHR37805:SF1">
    <property type="entry name" value="CYTOPLASMIC PROTEIN"/>
    <property type="match status" value="1"/>
</dbReference>
<keyword evidence="2" id="KW-1185">Reference proteome</keyword>
<accession>A0A9E8HPR9</accession>
<evidence type="ECO:0000313" key="2">
    <source>
        <dbReference type="Proteomes" id="UP001164472"/>
    </source>
</evidence>
<dbReference type="RefSeq" id="WP_251810040.1">
    <property type="nucleotide sequence ID" value="NZ_CP101527.1"/>
</dbReference>
<dbReference type="Pfam" id="PF07308">
    <property type="entry name" value="DUF1456"/>
    <property type="match status" value="2"/>
</dbReference>
<dbReference type="InterPro" id="IPR009921">
    <property type="entry name" value="YehS-like"/>
</dbReference>
<protein>
    <submittedName>
        <fullName evidence="1">DUF1456 family protein</fullName>
    </submittedName>
</protein>
<proteinExistence type="predicted"/>
<reference evidence="1" key="1">
    <citation type="submission" date="2022-07" db="EMBL/GenBank/DDBJ databases">
        <title>Alkalimarinus sp. nov., isolated from gut of a Alitta virens.</title>
        <authorList>
            <person name="Yang A.I."/>
            <person name="Shin N.-R."/>
        </authorList>
    </citation>
    <scope>NUCLEOTIDE SEQUENCE</scope>
    <source>
        <strain evidence="1">FA028</strain>
    </source>
</reference>
<dbReference type="EMBL" id="CP101527">
    <property type="protein sequence ID" value="UZW76846.1"/>
    <property type="molecule type" value="Genomic_DNA"/>
</dbReference>
<dbReference type="AlphaFoldDB" id="A0A9E8HPR9"/>
<gene>
    <name evidence="1" type="ORF">NNL22_12015</name>
</gene>